<dbReference type="PANTHER" id="PTHR31513">
    <property type="entry name" value="EPHRIN TYPE-B RECEPTOR"/>
    <property type="match status" value="1"/>
</dbReference>
<feature type="region of interest" description="Disordered" evidence="1">
    <location>
        <begin position="833"/>
        <end position="858"/>
    </location>
</feature>
<feature type="region of interest" description="Disordered" evidence="1">
    <location>
        <begin position="2441"/>
        <end position="2485"/>
    </location>
</feature>
<keyword evidence="2" id="KW-1133">Transmembrane helix</keyword>
<dbReference type="OMA" id="NILDYRC"/>
<feature type="domain" description="DUF8003" evidence="3">
    <location>
        <begin position="1595"/>
        <end position="1650"/>
    </location>
</feature>
<keyword evidence="2" id="KW-0472">Membrane</keyword>
<feature type="compositionally biased region" description="Low complexity" evidence="1">
    <location>
        <begin position="2460"/>
        <end position="2477"/>
    </location>
</feature>
<feature type="region of interest" description="Disordered" evidence="1">
    <location>
        <begin position="60"/>
        <end position="96"/>
    </location>
</feature>
<keyword evidence="2" id="KW-0812">Transmembrane</keyword>
<feature type="region of interest" description="Disordered" evidence="1">
    <location>
        <begin position="2334"/>
        <end position="2356"/>
    </location>
</feature>
<organism evidence="4 5">
    <name type="scientific">Eimeria tenella</name>
    <name type="common">Coccidian parasite</name>
    <dbReference type="NCBI Taxonomy" id="5802"/>
    <lineage>
        <taxon>Eukaryota</taxon>
        <taxon>Sar</taxon>
        <taxon>Alveolata</taxon>
        <taxon>Apicomplexa</taxon>
        <taxon>Conoidasida</taxon>
        <taxon>Coccidia</taxon>
        <taxon>Eucoccidiorida</taxon>
        <taxon>Eimeriorina</taxon>
        <taxon>Eimeriidae</taxon>
        <taxon>Eimeria</taxon>
    </lineage>
</organism>
<reference evidence="4" key="1">
    <citation type="submission" date="2013-10" db="EMBL/GenBank/DDBJ databases">
        <title>Genomic analysis of the causative agents of coccidiosis in chickens.</title>
        <authorList>
            <person name="Reid A.J."/>
            <person name="Blake D."/>
            <person name="Billington K."/>
            <person name="Browne H."/>
            <person name="Dunn M."/>
            <person name="Hung S."/>
            <person name="Kawahara F."/>
            <person name="Miranda-Saavedra D."/>
            <person name="Mourier T."/>
            <person name="Nagra H."/>
            <person name="Otto T.D."/>
            <person name="Rawlings N."/>
            <person name="Sanchez A."/>
            <person name="Sanders M."/>
            <person name="Subramaniam C."/>
            <person name="Tay Y."/>
            <person name="Dear P."/>
            <person name="Doerig C."/>
            <person name="Gruber A."/>
            <person name="Parkinson J."/>
            <person name="Shirley M."/>
            <person name="Wan K.L."/>
            <person name="Berriman M."/>
            <person name="Tomley F."/>
            <person name="Pain A."/>
        </authorList>
    </citation>
    <scope>NUCLEOTIDE SEQUENCE [LARGE SCALE GENOMIC DNA]</scope>
    <source>
        <strain evidence="4">Houghton</strain>
    </source>
</reference>
<proteinExistence type="predicted"/>
<dbReference type="EMBL" id="HG675722">
    <property type="protein sequence ID" value="CDJ42528.1"/>
    <property type="molecule type" value="Genomic_DNA"/>
</dbReference>
<dbReference type="PANTHER" id="PTHR31513:SF2">
    <property type="entry name" value="MRAZ"/>
    <property type="match status" value="1"/>
</dbReference>
<feature type="region of interest" description="Disordered" evidence="1">
    <location>
        <begin position="2292"/>
        <end position="2318"/>
    </location>
</feature>
<feature type="region of interest" description="Disordered" evidence="1">
    <location>
        <begin position="2559"/>
        <end position="2578"/>
    </location>
</feature>
<feature type="region of interest" description="Disordered" evidence="1">
    <location>
        <begin position="1176"/>
        <end position="1210"/>
    </location>
</feature>
<feature type="region of interest" description="Disordered" evidence="1">
    <location>
        <begin position="1357"/>
        <end position="1394"/>
    </location>
</feature>
<feature type="region of interest" description="Disordered" evidence="1">
    <location>
        <begin position="2165"/>
        <end position="2195"/>
    </location>
</feature>
<evidence type="ECO:0000313" key="5">
    <source>
        <dbReference type="Proteomes" id="UP000030747"/>
    </source>
</evidence>
<evidence type="ECO:0000313" key="4">
    <source>
        <dbReference type="EMBL" id="CDJ42528.1"/>
    </source>
</evidence>
<gene>
    <name evidence="4" type="ORF">ETH_00014290</name>
</gene>
<feature type="compositionally biased region" description="Polar residues" evidence="1">
    <location>
        <begin position="2267"/>
        <end position="2276"/>
    </location>
</feature>
<feature type="transmembrane region" description="Helical" evidence="2">
    <location>
        <begin position="1664"/>
        <end position="1693"/>
    </location>
</feature>
<protein>
    <submittedName>
        <fullName evidence="4">WD domain-containing protein, putative</fullName>
    </submittedName>
</protein>
<dbReference type="RefSeq" id="XP_013233278.1">
    <property type="nucleotide sequence ID" value="XM_013377824.1"/>
</dbReference>
<evidence type="ECO:0000256" key="2">
    <source>
        <dbReference type="SAM" id="Phobius"/>
    </source>
</evidence>
<keyword evidence="5" id="KW-1185">Reference proteome</keyword>
<dbReference type="OrthoDB" id="347617at2759"/>
<dbReference type="Proteomes" id="UP000030747">
    <property type="component" value="Unassembled WGS sequence"/>
</dbReference>
<feature type="transmembrane region" description="Helical" evidence="2">
    <location>
        <begin position="1827"/>
        <end position="1846"/>
    </location>
</feature>
<feature type="region of interest" description="Disordered" evidence="1">
    <location>
        <begin position="999"/>
        <end position="1059"/>
    </location>
</feature>
<feature type="region of interest" description="Disordered" evidence="1">
    <location>
        <begin position="2257"/>
        <end position="2280"/>
    </location>
</feature>
<feature type="region of interest" description="Disordered" evidence="1">
    <location>
        <begin position="1973"/>
        <end position="2002"/>
    </location>
</feature>
<reference evidence="4" key="2">
    <citation type="submission" date="2013-10" db="EMBL/GenBank/DDBJ databases">
        <authorList>
            <person name="Aslett M."/>
        </authorList>
    </citation>
    <scope>NUCLEOTIDE SEQUENCE [LARGE SCALE GENOMIC DNA]</scope>
    <source>
        <strain evidence="4">Houghton</strain>
    </source>
</reference>
<sequence>MNASSGSSFLGAPLDIVARRLKQELAGGPYARGKAPPQGLSQPPQPLTLAASAACAGATAELEGPTTQGEAASLQKNQQKTSSETELRGGSHGGMGGIVTDRCEATAFSHPVRAPLEVRGNIFLPLAKGEAGLLHAKYIADTKGHTRNSSGARLLHGVPTTESPRGGGLVVIIASKELLVEGQVSSSGEPGWGCEAHAASLSASRQASGYRGKEGLELREGWRGAKILKAALKSLFKKSGKGSKSPTNAIPGAAAATCAAAGSGGSIVLVAEALVFPNPMRSGRITAAGGGCLRTSPGGKGSFSGAASAVSKRRQRPLHEATEIISEECAAGGGGRIAIYAEQPHPLDPLVLAPGGCALHSGRLDLLPCLCGGGGTVFSRAHRRLVVTNKLSAVAAAAAAAAAAAGAQPGMWSSRSQPATPHVFNSQNKEEYEDIKGSPMADTQEASGSLREVPAIDGTPAAAPSGIEALAVLSVQPTPLPVPLYAPTITVAVEASVVTLQSSPLAVRGFQETSGSSGTAEAPNAKSSANIPDQIEPRVVVGSLLLHGGTRGMYSHWGVGSVQKRLQGTMFGFSVWFNFPSVGSALHVLSPLHIHAAEGSIRLRQRSALVLAPRGNSEEEQVAESARPFYSKSTPEARKLLLGASVLLSSAASVSVGEGASVRIIPGRRNFSCRGDKPPGSAQPQHGLLEASAEAVGLLASERLLLHGSLGLSAAPSDCLPAPLRKAPVLLYGGREVSLSGEQHLDRLILLSQGTVTLAGSCTVGEPHRCNVQRTALMRTELNRVTKVPASYSSACRVLERYAGDHVAAQLQRAAGLGSSSPADSSAHMFQLGEGRTVERKGRTKSSSLQAEVEPAGTAEADVNRDCCTMQAPIASSPQTDCTAQDVPTKAEEQIVLTQRLIRAVREVAGGREDIKAPKQDFFSEQGSLLRNELPLVVSRQLEERYFSNIPPVDQSVPVDPLGRVASLEVRGANLQQGNEERKARFLLKGLPSLLKQEPSRASLKHAGSNAVHPAQPISPDVPRQALAGEPRATVHNSSNEEGGSVFEKPQDSSAREAAYEKVTLPGPPNIASLVKGPIVSFESVYSESTELPDKDSSVTAPVIAEEPRGFEDTATAWSLEDAEALLLGGAVPWSYLDAAVFAGESLLLESGASLVGGALLLCGNRGNTELRGTVDASRRGCQPAHGPGAGSRGVAVEAPQSRDGEPAAPSLVDQTALCGGGGGGHVGPGGDGVHALTGKPCSGSGGPSYDGEPQVMSNKPHVPTPLFKVKPVRVGNSSFLYASTESASGGGGDLARAGSGGGLVWIQGQTVTVEGQVLADGGGGEPMQEAIIDIEVDHNKCVALAPSVADAPAKTRIASDKGAEGRPNTVASDVSLPSAAKENTAASDGRKADTRHLFPEVSSLFSEGKRGNSVPNESQVAAEGIHPLSSVPCQLSGIFADPAQLGQGGGAGGSVVIETGALLGHGTISAKGGHGGRCTGGGGGGGAIDFLWNPTSFYWIRKDLVKYQSFRANGSIGISSQTGKEYEETGKGLEVYSGFSAFVPWLRPSEYAGGFSGSLRVGGGESDPSPACGALHLPLGHRGSPGKVRSPLGCPPGYAGWRCSPCPVGFYSIEGGEACLSCTNKPSDDAIYTREAVGDPYCPFACAAGLPDASINPRCLPPFLFIVEQLLCCAVLVPAGAICFLLLGLAALCREIARRRGQQGWAYRTLFGFPAFYATSGGQQESAAASCGFGGLQPSPSSSLGYLGGSKEKRLMHLAVRHLTSEDLPFHVLRIYLHGRNSPDSPWGLDGQPPPFLDPHINPHRFAAFATEVNSVCGFSRSFVRLYGALCFLYPALASLLLRAARARRADKMIALCSALSGVPSGTTEGGLFRTSMWRRKPSLVSVFPIFCPERHACRNLDAKAAGSLSFWRSIRARELSFALKFGCDPDCTLGFVDVLDLDRNILDYRCSPQLPMILLTQGDGRVVPFGLSRGLRRPRAPRTPQAPRESNGNASPADPLQGALEELASPSVWACIANFFSSKVKELTAEELSSLRAFAGNSHSLHSIEPGGQQHDGYDQNTGKWMRPPKLPPLARGLSGSPWEHHPFARCTRCGKLQLPQIPEGSGGRAFGLLMGGPLFALRTVARLSEGIRLMSDRLLKPHGIGAAVVVLASHGFVNRNDGVRRATGSPEEDRKMHAAAPKRHAKMPPLPPDDRIRCAAVQYFERGTGRYGDSGAPMLQGSLGTGSFLLRAASSPSALLDSLRRNNCVQDTNETTPEFRASGRCSSGSNTAEGRSDGLLVGERGFFTTSRDTYLPGPRQQAATTNYKQREKENPEFVETEAFLALVIKEEAPETDGEGSQPASNTRERGVSRNEDIEAVVVPSFPPASFMTVTSPLDPRRLSPSNQPLAPYTAAAATSLQKSVPLWGYGPAFPGSYCSGAPGCIGVSQKYSDRPSLFSPGHHMPSGFRGGRKITGSSSNLSSPESQPTSSMSPHGDALVGTTEPAGEAVACPVMCLADAARRSAGADAQHLRDAVQALQKSALAKLGTGKDDADAAIIHDSGLVSRITTSGAVSPEASSFEECSSGDRGAQASRRRDLHPLALLQLTWRRLRFRSSPTEMERQVFLTAFLHTQAGVQLCCCTTDSTQK</sequence>
<feature type="region of interest" description="Disordered" evidence="1">
    <location>
        <begin position="509"/>
        <end position="529"/>
    </location>
</feature>
<dbReference type="Pfam" id="PF26010">
    <property type="entry name" value="DUF8003"/>
    <property type="match status" value="1"/>
</dbReference>
<evidence type="ECO:0000256" key="1">
    <source>
        <dbReference type="SAM" id="MobiDB-lite"/>
    </source>
</evidence>
<dbReference type="GeneID" id="25252015"/>
<feature type="region of interest" description="Disordered" evidence="1">
    <location>
        <begin position="428"/>
        <end position="449"/>
    </location>
</feature>
<accession>U6L023</accession>
<dbReference type="VEuPathDB" id="ToxoDB:ETH_00014290"/>
<feature type="compositionally biased region" description="Polar residues" evidence="1">
    <location>
        <begin position="511"/>
        <end position="529"/>
    </location>
</feature>
<feature type="compositionally biased region" description="Polar residues" evidence="1">
    <location>
        <begin position="65"/>
        <end position="82"/>
    </location>
</feature>
<feature type="compositionally biased region" description="Basic and acidic residues" evidence="1">
    <location>
        <begin position="1049"/>
        <end position="1059"/>
    </location>
</feature>
<dbReference type="InterPro" id="IPR058316">
    <property type="entry name" value="DUF8003"/>
</dbReference>
<evidence type="ECO:0000259" key="3">
    <source>
        <dbReference type="Pfam" id="PF26010"/>
    </source>
</evidence>
<name>U6L023_EIMTE</name>
<dbReference type="VEuPathDB" id="ToxoDB:ETH2_1588200"/>